<feature type="region of interest" description="Disordered" evidence="1">
    <location>
        <begin position="42"/>
        <end position="61"/>
    </location>
</feature>
<dbReference type="EMBL" id="SRLO01000617">
    <property type="protein sequence ID" value="TNN50442.1"/>
    <property type="molecule type" value="Genomic_DNA"/>
</dbReference>
<name>A0A4Z2GCS8_9TELE</name>
<evidence type="ECO:0000313" key="3">
    <source>
        <dbReference type="Proteomes" id="UP000314294"/>
    </source>
</evidence>
<gene>
    <name evidence="2" type="ORF">EYF80_039368</name>
</gene>
<reference evidence="2 3" key="1">
    <citation type="submission" date="2019-03" db="EMBL/GenBank/DDBJ databases">
        <title>First draft genome of Liparis tanakae, snailfish: a comprehensive survey of snailfish specific genes.</title>
        <authorList>
            <person name="Kim W."/>
            <person name="Song I."/>
            <person name="Jeong J.-H."/>
            <person name="Kim D."/>
            <person name="Kim S."/>
            <person name="Ryu S."/>
            <person name="Song J.Y."/>
            <person name="Lee S.K."/>
        </authorList>
    </citation>
    <scope>NUCLEOTIDE SEQUENCE [LARGE SCALE GENOMIC DNA]</scope>
    <source>
        <tissue evidence="2">Muscle</tissue>
    </source>
</reference>
<sequence>MRKSPILRPALQATPPSSTDSRYCSAGNAGVGEHGLLLNDVVTEKEEEQRGGERQGEQGKL</sequence>
<evidence type="ECO:0000313" key="2">
    <source>
        <dbReference type="EMBL" id="TNN50442.1"/>
    </source>
</evidence>
<dbReference type="Proteomes" id="UP000314294">
    <property type="component" value="Unassembled WGS sequence"/>
</dbReference>
<keyword evidence="3" id="KW-1185">Reference proteome</keyword>
<organism evidence="2 3">
    <name type="scientific">Liparis tanakae</name>
    <name type="common">Tanaka's snailfish</name>
    <dbReference type="NCBI Taxonomy" id="230148"/>
    <lineage>
        <taxon>Eukaryota</taxon>
        <taxon>Metazoa</taxon>
        <taxon>Chordata</taxon>
        <taxon>Craniata</taxon>
        <taxon>Vertebrata</taxon>
        <taxon>Euteleostomi</taxon>
        <taxon>Actinopterygii</taxon>
        <taxon>Neopterygii</taxon>
        <taxon>Teleostei</taxon>
        <taxon>Neoteleostei</taxon>
        <taxon>Acanthomorphata</taxon>
        <taxon>Eupercaria</taxon>
        <taxon>Perciformes</taxon>
        <taxon>Cottioidei</taxon>
        <taxon>Cottales</taxon>
        <taxon>Liparidae</taxon>
        <taxon>Liparis</taxon>
    </lineage>
</organism>
<accession>A0A4Z2GCS8</accession>
<evidence type="ECO:0000256" key="1">
    <source>
        <dbReference type="SAM" id="MobiDB-lite"/>
    </source>
</evidence>
<protein>
    <submittedName>
        <fullName evidence="2">Uncharacterized protein</fullName>
    </submittedName>
</protein>
<proteinExistence type="predicted"/>
<comment type="caution">
    <text evidence="2">The sequence shown here is derived from an EMBL/GenBank/DDBJ whole genome shotgun (WGS) entry which is preliminary data.</text>
</comment>
<feature type="region of interest" description="Disordered" evidence="1">
    <location>
        <begin position="1"/>
        <end position="30"/>
    </location>
</feature>
<dbReference type="AlphaFoldDB" id="A0A4Z2GCS8"/>